<protein>
    <submittedName>
        <fullName evidence="2">Uncharacterized protein</fullName>
    </submittedName>
</protein>
<reference evidence="3" key="1">
    <citation type="journal article" date="2015" name="Genome Announc.">
        <title>Draft genome sequence of the fungus Penicillium brasilianum MG11.</title>
        <authorList>
            <person name="Horn F."/>
            <person name="Linde J."/>
            <person name="Mattern D.J."/>
            <person name="Walther G."/>
            <person name="Guthke R."/>
            <person name="Brakhage A.A."/>
            <person name="Valiante V."/>
        </authorList>
    </citation>
    <scope>NUCLEOTIDE SEQUENCE [LARGE SCALE GENOMIC DNA]</scope>
    <source>
        <strain evidence="3">MG11</strain>
    </source>
</reference>
<dbReference type="OrthoDB" id="10435543at2759"/>
<feature type="chain" id="PRO_5002522819" evidence="1">
    <location>
        <begin position="17"/>
        <end position="473"/>
    </location>
</feature>
<dbReference type="AlphaFoldDB" id="A0A0F7TVG8"/>
<name>A0A0F7TVG8_PENBI</name>
<dbReference type="EMBL" id="CDHK01000007">
    <property type="protein sequence ID" value="CEJ59092.1"/>
    <property type="molecule type" value="Genomic_DNA"/>
</dbReference>
<evidence type="ECO:0000313" key="2">
    <source>
        <dbReference type="EMBL" id="CEJ59092.1"/>
    </source>
</evidence>
<dbReference type="STRING" id="104259.A0A0F7TVG8"/>
<organism evidence="2 3">
    <name type="scientific">Penicillium brasilianum</name>
    <dbReference type="NCBI Taxonomy" id="104259"/>
    <lineage>
        <taxon>Eukaryota</taxon>
        <taxon>Fungi</taxon>
        <taxon>Dikarya</taxon>
        <taxon>Ascomycota</taxon>
        <taxon>Pezizomycotina</taxon>
        <taxon>Eurotiomycetes</taxon>
        <taxon>Eurotiomycetidae</taxon>
        <taxon>Eurotiales</taxon>
        <taxon>Aspergillaceae</taxon>
        <taxon>Penicillium</taxon>
    </lineage>
</organism>
<gene>
    <name evidence="2" type="ORF">PMG11_07728</name>
</gene>
<evidence type="ECO:0000256" key="1">
    <source>
        <dbReference type="SAM" id="SignalP"/>
    </source>
</evidence>
<dbReference type="Proteomes" id="UP000042958">
    <property type="component" value="Unassembled WGS sequence"/>
</dbReference>
<evidence type="ECO:0000313" key="3">
    <source>
        <dbReference type="Proteomes" id="UP000042958"/>
    </source>
</evidence>
<proteinExistence type="predicted"/>
<accession>A0A0F7TVG8</accession>
<keyword evidence="3" id="KW-1185">Reference proteome</keyword>
<sequence length="473" mass="52117">MRNTLLIALFAVGALGVPNVPDYIKAEKDDLWVCDDNMNKKGWDKLHMDDWVELFGNAWPHSLGGRDADKSKPYIRYVADQTRNYGSIDCEIGITYSCDITANRHDCRAKGNGITPVAYFHLMAMKRFSYFAQSLGDAIDSAGSTVISNAASIAAKFTDHDISKDDPSSAFSIAGGVFGILGGIPGIGTFANAAGGLGGVLSLEGTIMAPAQSAAALIVQKEVHDIAKLQASLEKIKDNARDAVWKWANQIINDPLTKRPIDESNGWMKLLKGGAFADNIQQNWRKNFQNLHSITKQFNVFAISGSWQLDQIFVVKAKNINGDLTKDYSKAKLDQFDGVCEDGDCYFFVRAQSFQNLLDGKWQTVKGLDSLKDYGLKPIDMAKGAEWYKKINGGDITTQPADLLKTLQNQKKSAGKLWVSLPFIDYDEDVKSTSKIYHEGSGAPSDHSHFISTLANYIPDVKNWPYDNDLSTK</sequence>
<feature type="signal peptide" evidence="1">
    <location>
        <begin position="1"/>
        <end position="16"/>
    </location>
</feature>
<keyword evidence="1" id="KW-0732">Signal</keyword>